<comment type="caution">
    <text evidence="5">The sequence shown here is derived from an EMBL/GenBank/DDBJ whole genome shotgun (WGS) entry which is preliminary data.</text>
</comment>
<sequence length="203" mass="21946">MSEIRILLAEDQTMFRSAVISLLSLEEDLVVVGETGRGDEVEGLVRKLRPDVVLLDIEMPGLDGLSVARQLQNLEFPVRTIIVTTFGRPGYLRAALEAGVSGLVLKDKPIASLAEAIRKVVAGEQAIDSEVALAALREGSSPLTDREREVLSAARNRGTIQELSKQLTLSAGTVRNYLSSAIQKLNAQNRAEAIDIADSKGWL</sequence>
<dbReference type="InterPro" id="IPR011006">
    <property type="entry name" value="CheY-like_superfamily"/>
</dbReference>
<evidence type="ECO:0000259" key="3">
    <source>
        <dbReference type="PROSITE" id="PS50043"/>
    </source>
</evidence>
<dbReference type="SMART" id="SM00448">
    <property type="entry name" value="REC"/>
    <property type="match status" value="1"/>
</dbReference>
<reference evidence="5 6" key="1">
    <citation type="submission" date="2018-08" db="EMBL/GenBank/DDBJ databases">
        <title>Genomic Encyclopedia of Archaeal and Bacterial Type Strains, Phase II (KMG-II): from individual species to whole genera.</title>
        <authorList>
            <person name="Goeker M."/>
        </authorList>
    </citation>
    <scope>NUCLEOTIDE SEQUENCE [LARGE SCALE GENOMIC DNA]</scope>
    <source>
        <strain evidence="5 6">DSM 45791</strain>
    </source>
</reference>
<proteinExistence type="predicted"/>
<feature type="modified residue" description="4-aspartylphosphate" evidence="2">
    <location>
        <position position="56"/>
    </location>
</feature>
<dbReference type="InterPro" id="IPR016032">
    <property type="entry name" value="Sig_transdc_resp-reg_C-effctor"/>
</dbReference>
<accession>A0A3E0HFA0</accession>
<dbReference type="GO" id="GO:0003677">
    <property type="term" value="F:DNA binding"/>
    <property type="evidence" value="ECO:0007669"/>
    <property type="project" value="UniProtKB-KW"/>
</dbReference>
<protein>
    <submittedName>
        <fullName evidence="5">Two-component system response regulator DesR</fullName>
    </submittedName>
</protein>
<dbReference type="InterPro" id="IPR000792">
    <property type="entry name" value="Tscrpt_reg_LuxR_C"/>
</dbReference>
<evidence type="ECO:0000259" key="4">
    <source>
        <dbReference type="PROSITE" id="PS50110"/>
    </source>
</evidence>
<dbReference type="PROSITE" id="PS50043">
    <property type="entry name" value="HTH_LUXR_2"/>
    <property type="match status" value="1"/>
</dbReference>
<dbReference type="CDD" id="cd06170">
    <property type="entry name" value="LuxR_C_like"/>
    <property type="match status" value="1"/>
</dbReference>
<dbReference type="EMBL" id="QUNO01000009">
    <property type="protein sequence ID" value="REH43843.1"/>
    <property type="molecule type" value="Genomic_DNA"/>
</dbReference>
<keyword evidence="1" id="KW-0238">DNA-binding</keyword>
<dbReference type="Proteomes" id="UP000256269">
    <property type="component" value="Unassembled WGS sequence"/>
</dbReference>
<dbReference type="Gene3D" id="3.40.50.2300">
    <property type="match status" value="1"/>
</dbReference>
<keyword evidence="2" id="KW-0597">Phosphoprotein</keyword>
<dbReference type="Pfam" id="PF00196">
    <property type="entry name" value="GerE"/>
    <property type="match status" value="1"/>
</dbReference>
<keyword evidence="6" id="KW-1185">Reference proteome</keyword>
<dbReference type="InterPro" id="IPR001789">
    <property type="entry name" value="Sig_transdc_resp-reg_receiver"/>
</dbReference>
<dbReference type="GO" id="GO:0006355">
    <property type="term" value="P:regulation of DNA-templated transcription"/>
    <property type="evidence" value="ECO:0007669"/>
    <property type="project" value="InterPro"/>
</dbReference>
<dbReference type="SMART" id="SM00421">
    <property type="entry name" value="HTH_LUXR"/>
    <property type="match status" value="1"/>
</dbReference>
<dbReference type="GO" id="GO:0000160">
    <property type="term" value="P:phosphorelay signal transduction system"/>
    <property type="evidence" value="ECO:0007669"/>
    <property type="project" value="InterPro"/>
</dbReference>
<dbReference type="RefSeq" id="WP_116177255.1">
    <property type="nucleotide sequence ID" value="NZ_CP144375.1"/>
</dbReference>
<dbReference type="AlphaFoldDB" id="A0A3E0HFA0"/>
<dbReference type="Pfam" id="PF00072">
    <property type="entry name" value="Response_reg"/>
    <property type="match status" value="1"/>
</dbReference>
<dbReference type="SUPFAM" id="SSF52172">
    <property type="entry name" value="CheY-like"/>
    <property type="match status" value="1"/>
</dbReference>
<organism evidence="5 6">
    <name type="scientific">Kutzneria buriramensis</name>
    <dbReference type="NCBI Taxonomy" id="1045776"/>
    <lineage>
        <taxon>Bacteria</taxon>
        <taxon>Bacillati</taxon>
        <taxon>Actinomycetota</taxon>
        <taxon>Actinomycetes</taxon>
        <taxon>Pseudonocardiales</taxon>
        <taxon>Pseudonocardiaceae</taxon>
        <taxon>Kutzneria</taxon>
    </lineage>
</organism>
<dbReference type="PANTHER" id="PTHR43214">
    <property type="entry name" value="TWO-COMPONENT RESPONSE REGULATOR"/>
    <property type="match status" value="1"/>
</dbReference>
<dbReference type="SUPFAM" id="SSF46894">
    <property type="entry name" value="C-terminal effector domain of the bipartite response regulators"/>
    <property type="match status" value="1"/>
</dbReference>
<evidence type="ECO:0000313" key="5">
    <source>
        <dbReference type="EMBL" id="REH43843.1"/>
    </source>
</evidence>
<evidence type="ECO:0000256" key="2">
    <source>
        <dbReference type="PROSITE-ProRule" id="PRU00169"/>
    </source>
</evidence>
<dbReference type="InterPro" id="IPR039420">
    <property type="entry name" value="WalR-like"/>
</dbReference>
<evidence type="ECO:0000256" key="1">
    <source>
        <dbReference type="ARBA" id="ARBA00023125"/>
    </source>
</evidence>
<dbReference type="PROSITE" id="PS50110">
    <property type="entry name" value="RESPONSE_REGULATORY"/>
    <property type="match status" value="1"/>
</dbReference>
<feature type="domain" description="Response regulatory" evidence="4">
    <location>
        <begin position="5"/>
        <end position="121"/>
    </location>
</feature>
<dbReference type="PANTHER" id="PTHR43214:SF42">
    <property type="entry name" value="TRANSCRIPTIONAL REGULATORY PROTEIN DESR"/>
    <property type="match status" value="1"/>
</dbReference>
<dbReference type="OrthoDB" id="9808843at2"/>
<evidence type="ECO:0000313" key="6">
    <source>
        <dbReference type="Proteomes" id="UP000256269"/>
    </source>
</evidence>
<name>A0A3E0HFA0_9PSEU</name>
<gene>
    <name evidence="5" type="ORF">BCF44_109389</name>
</gene>
<feature type="domain" description="HTH luxR-type" evidence="3">
    <location>
        <begin position="136"/>
        <end position="201"/>
    </location>
</feature>